<dbReference type="Gene3D" id="1.20.58.340">
    <property type="entry name" value="Magnesium transport protein CorA, transmembrane region"/>
    <property type="match status" value="2"/>
</dbReference>
<name>A0A371NR14_9MICO</name>
<evidence type="ECO:0000256" key="1">
    <source>
        <dbReference type="ARBA" id="ARBA00004651"/>
    </source>
</evidence>
<dbReference type="PANTHER" id="PTHR46494">
    <property type="entry name" value="CORA FAMILY METAL ION TRANSPORTER (EUROFUNG)"/>
    <property type="match status" value="1"/>
</dbReference>
<comment type="catalytic activity">
    <reaction evidence="10">
        <text>Mg(2+)(in) = Mg(2+)(out)</text>
        <dbReference type="Rhea" id="RHEA:29827"/>
        <dbReference type="ChEBI" id="CHEBI:18420"/>
    </reaction>
</comment>
<dbReference type="NCBIfam" id="TIGR00383">
    <property type="entry name" value="corA"/>
    <property type="match status" value="1"/>
</dbReference>
<evidence type="ECO:0000256" key="10">
    <source>
        <dbReference type="ARBA" id="ARBA00034269"/>
    </source>
</evidence>
<evidence type="ECO:0000256" key="3">
    <source>
        <dbReference type="ARBA" id="ARBA00022448"/>
    </source>
</evidence>
<gene>
    <name evidence="12 13" type="primary">corA</name>
    <name evidence="13" type="ORF">DY023_17370</name>
</gene>
<keyword evidence="4 12" id="KW-1003">Cell membrane</keyword>
<organism evidence="13 14">
    <name type="scientific">Microbacterium bovistercoris</name>
    <dbReference type="NCBI Taxonomy" id="2293570"/>
    <lineage>
        <taxon>Bacteria</taxon>
        <taxon>Bacillati</taxon>
        <taxon>Actinomycetota</taxon>
        <taxon>Actinomycetes</taxon>
        <taxon>Micrococcales</taxon>
        <taxon>Microbacteriaceae</taxon>
        <taxon>Microbacterium</taxon>
    </lineage>
</organism>
<sequence>MAIVDNGIYVDGVRTENPRSLDETFERMRERGGMGWIGLYRPGADELRVVAEEFGLHELAVEDALRGHQRPKIERYDDVLFVVLRPARYKDAEEEVEFGEVHVFVGPDFVVTVRHAEAPDLGRVRHRMESRPSLLALGPEAVLYAILDEVIDEYAPVVAGLENDIDEIEGQLFAEDVDATQRIYDLAREVIDVQRATQPLAGMIDALLRGSEKYAVDEELQRYLRDAQDHALRVADRFTTFRSVLDNALTVEATIVARRQNEEMRRMTELSIRQGEQTKKISSWAAILFAPTLIAGVYGMNFDRMPELHWLFGYPMALGMMVALGFGLYAVFKKNGWL</sequence>
<accession>A0A371NR14</accession>
<dbReference type="PANTHER" id="PTHR46494:SF1">
    <property type="entry name" value="CORA FAMILY METAL ION TRANSPORTER (EUROFUNG)"/>
    <property type="match status" value="1"/>
</dbReference>
<dbReference type="GO" id="GO:0015095">
    <property type="term" value="F:magnesium ion transmembrane transporter activity"/>
    <property type="evidence" value="ECO:0007669"/>
    <property type="project" value="UniProtKB-UniRule"/>
</dbReference>
<feature type="transmembrane region" description="Helical" evidence="12">
    <location>
        <begin position="281"/>
        <end position="300"/>
    </location>
</feature>
<dbReference type="Proteomes" id="UP000262172">
    <property type="component" value="Unassembled WGS sequence"/>
</dbReference>
<dbReference type="EMBL" id="QUAB01000048">
    <property type="protein sequence ID" value="REJ04075.1"/>
    <property type="molecule type" value="Genomic_DNA"/>
</dbReference>
<comment type="caution">
    <text evidence="13">The sequence shown here is derived from an EMBL/GenBank/DDBJ whole genome shotgun (WGS) entry which is preliminary data.</text>
</comment>
<dbReference type="Gene3D" id="3.30.460.20">
    <property type="entry name" value="CorA soluble domain-like"/>
    <property type="match status" value="1"/>
</dbReference>
<evidence type="ECO:0000256" key="5">
    <source>
        <dbReference type="ARBA" id="ARBA00022692"/>
    </source>
</evidence>
<keyword evidence="8 12" id="KW-0406">Ion transport</keyword>
<evidence type="ECO:0000256" key="6">
    <source>
        <dbReference type="ARBA" id="ARBA00022842"/>
    </source>
</evidence>
<dbReference type="FunFam" id="1.20.58.340:FF:000004">
    <property type="entry name" value="Magnesium transport protein CorA"/>
    <property type="match status" value="1"/>
</dbReference>
<keyword evidence="9 12" id="KW-0472">Membrane</keyword>
<evidence type="ECO:0000256" key="2">
    <source>
        <dbReference type="ARBA" id="ARBA00009765"/>
    </source>
</evidence>
<evidence type="ECO:0000313" key="14">
    <source>
        <dbReference type="Proteomes" id="UP000262172"/>
    </source>
</evidence>
<keyword evidence="3 12" id="KW-0813">Transport</keyword>
<dbReference type="InterPro" id="IPR045861">
    <property type="entry name" value="CorA_cytoplasmic_dom"/>
</dbReference>
<dbReference type="GO" id="GO:0000287">
    <property type="term" value="F:magnesium ion binding"/>
    <property type="evidence" value="ECO:0007669"/>
    <property type="project" value="TreeGrafter"/>
</dbReference>
<evidence type="ECO:0000256" key="9">
    <source>
        <dbReference type="ARBA" id="ARBA00023136"/>
    </source>
</evidence>
<dbReference type="InterPro" id="IPR045863">
    <property type="entry name" value="CorA_TM1_TM2"/>
</dbReference>
<reference evidence="13 14" key="1">
    <citation type="submission" date="2018-08" db="EMBL/GenBank/DDBJ databases">
        <title>Isolation, diversity and antifungal activity of Actinobacteria from cow dung.</title>
        <authorList>
            <person name="Ling L."/>
        </authorList>
    </citation>
    <scope>NUCLEOTIDE SEQUENCE [LARGE SCALE GENOMIC DNA]</scope>
    <source>
        <strain evidence="13 14">NEAU-LLE</strain>
    </source>
</reference>
<evidence type="ECO:0000256" key="12">
    <source>
        <dbReference type="RuleBase" id="RU362010"/>
    </source>
</evidence>
<dbReference type="InterPro" id="IPR004488">
    <property type="entry name" value="Mg/Co-transport_prot_CorA"/>
</dbReference>
<dbReference type="OrthoDB" id="9803416at2"/>
<dbReference type="GO" id="GO:0015087">
    <property type="term" value="F:cobalt ion transmembrane transporter activity"/>
    <property type="evidence" value="ECO:0007669"/>
    <property type="project" value="UniProtKB-UniRule"/>
</dbReference>
<dbReference type="Pfam" id="PF01544">
    <property type="entry name" value="CorA"/>
    <property type="match status" value="1"/>
</dbReference>
<proteinExistence type="inferred from homology"/>
<dbReference type="InterPro" id="IPR002523">
    <property type="entry name" value="MgTranspt_CorA/ZnTranspt_ZntB"/>
</dbReference>
<evidence type="ECO:0000313" key="13">
    <source>
        <dbReference type="EMBL" id="REJ04075.1"/>
    </source>
</evidence>
<protein>
    <recommendedName>
        <fullName evidence="12">Magnesium transport protein CorA</fullName>
    </recommendedName>
</protein>
<comment type="similarity">
    <text evidence="2 12">Belongs to the CorA metal ion transporter (MIT) (TC 1.A.35) family.</text>
</comment>
<feature type="transmembrane region" description="Helical" evidence="12">
    <location>
        <begin position="312"/>
        <end position="332"/>
    </location>
</feature>
<keyword evidence="6 12" id="KW-0460">Magnesium</keyword>
<comment type="function">
    <text evidence="11">Mediates influx of magnesium ions. Alternates between open and closed states. Activated by low cytoplasmic Mg(2+) levels. Inactive when cytoplasmic Mg(2+) levels are high.</text>
</comment>
<dbReference type="GO" id="GO:0005886">
    <property type="term" value="C:plasma membrane"/>
    <property type="evidence" value="ECO:0007669"/>
    <property type="project" value="UniProtKB-SubCell"/>
</dbReference>
<dbReference type="GO" id="GO:0050897">
    <property type="term" value="F:cobalt ion binding"/>
    <property type="evidence" value="ECO:0007669"/>
    <property type="project" value="TreeGrafter"/>
</dbReference>
<dbReference type="SUPFAM" id="SSF144083">
    <property type="entry name" value="Magnesium transport protein CorA, transmembrane region"/>
    <property type="match status" value="1"/>
</dbReference>
<dbReference type="RefSeq" id="WP_116243593.1">
    <property type="nucleotide sequence ID" value="NZ_QUAB01000048.1"/>
</dbReference>
<evidence type="ECO:0000256" key="8">
    <source>
        <dbReference type="ARBA" id="ARBA00023065"/>
    </source>
</evidence>
<keyword evidence="5 12" id="KW-0812">Transmembrane</keyword>
<dbReference type="SUPFAM" id="SSF143865">
    <property type="entry name" value="CorA soluble domain-like"/>
    <property type="match status" value="1"/>
</dbReference>
<evidence type="ECO:0000256" key="11">
    <source>
        <dbReference type="ARBA" id="ARBA00045497"/>
    </source>
</evidence>
<dbReference type="AlphaFoldDB" id="A0A371NR14"/>
<comment type="subcellular location">
    <subcellularLocation>
        <location evidence="1">Cell membrane</location>
        <topology evidence="1">Multi-pass membrane protein</topology>
    </subcellularLocation>
    <subcellularLocation>
        <location evidence="12">Membrane</location>
        <topology evidence="12">Multi-pass membrane protein</topology>
    </subcellularLocation>
</comment>
<evidence type="ECO:0000256" key="4">
    <source>
        <dbReference type="ARBA" id="ARBA00022475"/>
    </source>
</evidence>
<dbReference type="CDD" id="cd12830">
    <property type="entry name" value="MtCorA-like"/>
    <property type="match status" value="1"/>
</dbReference>
<evidence type="ECO:0000256" key="7">
    <source>
        <dbReference type="ARBA" id="ARBA00022989"/>
    </source>
</evidence>
<keyword evidence="7 12" id="KW-1133">Transmembrane helix</keyword>
<keyword evidence="14" id="KW-1185">Reference proteome</keyword>